<dbReference type="OrthoDB" id="7025347at2"/>
<comment type="caution">
    <text evidence="5">The sequence shown here is derived from an EMBL/GenBank/DDBJ whole genome shotgun (WGS) entry which is preliminary data.</text>
</comment>
<accession>A0A4R1KIK4</accession>
<reference evidence="5 6" key="1">
    <citation type="submission" date="2019-03" db="EMBL/GenBank/DDBJ databases">
        <title>Genomic Encyclopedia of Type Strains, Phase IV (KMG-IV): sequencing the most valuable type-strain genomes for metagenomic binning, comparative biology and taxonomic classification.</title>
        <authorList>
            <person name="Goeker M."/>
        </authorList>
    </citation>
    <scope>NUCLEOTIDE SEQUENCE [LARGE SCALE GENOMIC DNA]</scope>
    <source>
        <strain evidence="5 6">DSM 18577</strain>
    </source>
</reference>
<keyword evidence="6" id="KW-1185">Reference proteome</keyword>
<organism evidence="5 6">
    <name type="scientific">Celerinatantimonas diazotrophica</name>
    <dbReference type="NCBI Taxonomy" id="412034"/>
    <lineage>
        <taxon>Bacteria</taxon>
        <taxon>Pseudomonadati</taxon>
        <taxon>Pseudomonadota</taxon>
        <taxon>Gammaproteobacteria</taxon>
        <taxon>Celerinatantimonadaceae</taxon>
        <taxon>Celerinatantimonas</taxon>
    </lineage>
</organism>
<keyword evidence="5" id="KW-0449">Lipoprotein</keyword>
<feature type="signal peptide" evidence="3">
    <location>
        <begin position="1"/>
        <end position="22"/>
    </location>
</feature>
<proteinExistence type="predicted"/>
<evidence type="ECO:0000313" key="5">
    <source>
        <dbReference type="EMBL" id="TCK63983.1"/>
    </source>
</evidence>
<dbReference type="GO" id="GO:0019867">
    <property type="term" value="C:outer membrane"/>
    <property type="evidence" value="ECO:0007669"/>
    <property type="project" value="InterPro"/>
</dbReference>
<name>A0A4R1KIK4_9GAMM</name>
<dbReference type="EMBL" id="SMGD01000001">
    <property type="protein sequence ID" value="TCK63983.1"/>
    <property type="molecule type" value="Genomic_DNA"/>
</dbReference>
<dbReference type="AlphaFoldDB" id="A0A4R1KIK4"/>
<evidence type="ECO:0000313" key="6">
    <source>
        <dbReference type="Proteomes" id="UP000295565"/>
    </source>
</evidence>
<dbReference type="Proteomes" id="UP000295565">
    <property type="component" value="Unassembled WGS sequence"/>
</dbReference>
<evidence type="ECO:0000256" key="1">
    <source>
        <dbReference type="ARBA" id="ARBA00022729"/>
    </source>
</evidence>
<dbReference type="InterPro" id="IPR037873">
    <property type="entry name" value="BamE-like"/>
</dbReference>
<evidence type="ECO:0000256" key="2">
    <source>
        <dbReference type="ARBA" id="ARBA00023136"/>
    </source>
</evidence>
<dbReference type="Gene3D" id="3.30.1450.10">
    <property type="match status" value="1"/>
</dbReference>
<sequence length="124" mass="13876">MKLQWIVVAFVSALLLSGCATSNYSVGRDFPSQEVQQIVKGKTTQAQILAMFGKPYSKSALENNQEKWVYLYSHGTSHAQSYLITMSVTVKGHRKMLDVLFKDGVVENYSYLEDDGPSNNMTTN</sequence>
<evidence type="ECO:0000259" key="4">
    <source>
        <dbReference type="Pfam" id="PF04355"/>
    </source>
</evidence>
<protein>
    <submittedName>
        <fullName evidence="5">Outer membrane protein assembly factor BamE (Lipoprotein component of BamABCDE complex)</fullName>
    </submittedName>
</protein>
<gene>
    <name evidence="5" type="ORF">EV690_0100</name>
</gene>
<dbReference type="InterPro" id="IPR007450">
    <property type="entry name" value="BamE_dom"/>
</dbReference>
<evidence type="ECO:0000256" key="3">
    <source>
        <dbReference type="SAM" id="SignalP"/>
    </source>
</evidence>
<keyword evidence="2" id="KW-0472">Membrane</keyword>
<dbReference type="PROSITE" id="PS51257">
    <property type="entry name" value="PROKAR_LIPOPROTEIN"/>
    <property type="match status" value="1"/>
</dbReference>
<feature type="domain" description="Outer membrane protein assembly factor BamE" evidence="4">
    <location>
        <begin position="33"/>
        <end position="104"/>
    </location>
</feature>
<dbReference type="RefSeq" id="WP_131910978.1">
    <property type="nucleotide sequence ID" value="NZ_OU594967.1"/>
</dbReference>
<dbReference type="Pfam" id="PF04355">
    <property type="entry name" value="BamE"/>
    <property type="match status" value="1"/>
</dbReference>
<feature type="chain" id="PRO_5020601219" evidence="3">
    <location>
        <begin position="23"/>
        <end position="124"/>
    </location>
</feature>
<keyword evidence="1 3" id="KW-0732">Signal</keyword>